<accession>A0A1N7QBA8</accession>
<name>A0A1N7QBA8_9FLAO</name>
<gene>
    <name evidence="1" type="ORF">SAMN05421785_11075</name>
</gene>
<dbReference type="OrthoDB" id="1254311at2"/>
<sequence>MGNFTTDTVIVIEKTPTKDIVNIVDEIMLENNFTVAYGYSRFYFEDTNPDSNLDDSKTVEAETMEDALKTLEEFKKNPTGGSYEYNMFWGYNEYGQELGYNISVHFRSFDNKNIEAVIFYVRENIFEIAHEKELKRVFAEINRRTKVIAATQKTDYYTDDYDEFDIIEEIMSGNIHTKYEYKFL</sequence>
<proteinExistence type="predicted"/>
<evidence type="ECO:0000313" key="2">
    <source>
        <dbReference type="Proteomes" id="UP000185781"/>
    </source>
</evidence>
<dbReference type="AlphaFoldDB" id="A0A1N7QBA8"/>
<protein>
    <submittedName>
        <fullName evidence="1">Uncharacterized protein</fullName>
    </submittedName>
</protein>
<dbReference type="Proteomes" id="UP000185781">
    <property type="component" value="Unassembled WGS sequence"/>
</dbReference>
<reference evidence="1 2" key="1">
    <citation type="submission" date="2017-01" db="EMBL/GenBank/DDBJ databases">
        <authorList>
            <person name="Mah S.A."/>
            <person name="Swanson W.J."/>
            <person name="Moy G.W."/>
            <person name="Vacquier V.D."/>
        </authorList>
    </citation>
    <scope>NUCLEOTIDE SEQUENCE [LARGE SCALE GENOMIC DNA]</scope>
    <source>
        <strain evidence="1 2">DSM 18014</strain>
    </source>
</reference>
<organism evidence="1 2">
    <name type="scientific">Chryseobacterium gambrini</name>
    <dbReference type="NCBI Taxonomy" id="373672"/>
    <lineage>
        <taxon>Bacteria</taxon>
        <taxon>Pseudomonadati</taxon>
        <taxon>Bacteroidota</taxon>
        <taxon>Flavobacteriia</taxon>
        <taxon>Flavobacteriales</taxon>
        <taxon>Weeksellaceae</taxon>
        <taxon>Chryseobacterium group</taxon>
        <taxon>Chryseobacterium</taxon>
    </lineage>
</organism>
<dbReference type="EMBL" id="FTOV01000010">
    <property type="protein sequence ID" value="SIT20183.1"/>
    <property type="molecule type" value="Genomic_DNA"/>
</dbReference>
<dbReference type="RefSeq" id="WP_076394847.1">
    <property type="nucleotide sequence ID" value="NZ_FTOV01000010.1"/>
</dbReference>
<evidence type="ECO:0000313" key="1">
    <source>
        <dbReference type="EMBL" id="SIT20183.1"/>
    </source>
</evidence>